<evidence type="ECO:0000313" key="3">
    <source>
        <dbReference type="Proteomes" id="UP000249495"/>
    </source>
</evidence>
<dbReference type="Proteomes" id="UP000249495">
    <property type="component" value="Chromosome 1"/>
</dbReference>
<feature type="transmembrane region" description="Helical" evidence="1">
    <location>
        <begin position="183"/>
        <end position="203"/>
    </location>
</feature>
<keyword evidence="1" id="KW-0812">Transmembrane</keyword>
<keyword evidence="1" id="KW-1133">Transmembrane helix</keyword>
<dbReference type="AlphaFoldDB" id="A0A2X3VNP7"/>
<feature type="transmembrane region" description="Helical" evidence="1">
    <location>
        <begin position="114"/>
        <end position="139"/>
    </location>
</feature>
<gene>
    <name evidence="2" type="ORF">NCTC12278_01634</name>
</gene>
<organism evidence="2 3">
    <name type="scientific">Streptococcus ferus</name>
    <dbReference type="NCBI Taxonomy" id="1345"/>
    <lineage>
        <taxon>Bacteria</taxon>
        <taxon>Bacillati</taxon>
        <taxon>Bacillota</taxon>
        <taxon>Bacilli</taxon>
        <taxon>Lactobacillales</taxon>
        <taxon>Streptococcaceae</taxon>
        <taxon>Streptococcus</taxon>
    </lineage>
</organism>
<protein>
    <submittedName>
        <fullName evidence="2">Membrane protein</fullName>
    </submittedName>
</protein>
<accession>A0A2X3VNP7</accession>
<dbReference type="PIRSF" id="PIRSF033111">
    <property type="entry name" value="UCP033111"/>
    <property type="match status" value="1"/>
</dbReference>
<name>A0A2X3VNP7_9STRE</name>
<dbReference type="Pfam" id="PF06570">
    <property type="entry name" value="DUF1129"/>
    <property type="match status" value="1"/>
</dbReference>
<reference evidence="2 3" key="1">
    <citation type="submission" date="2018-06" db="EMBL/GenBank/DDBJ databases">
        <authorList>
            <consortium name="Pathogen Informatics"/>
            <person name="Doyle S."/>
        </authorList>
    </citation>
    <scope>NUCLEOTIDE SEQUENCE [LARGE SCALE GENOMIC DNA]</scope>
    <source>
        <strain evidence="2 3">NCTC12278</strain>
    </source>
</reference>
<keyword evidence="3" id="KW-1185">Reference proteome</keyword>
<dbReference type="OrthoDB" id="2360056at2"/>
<feature type="transmembrane region" description="Helical" evidence="1">
    <location>
        <begin position="84"/>
        <end position="108"/>
    </location>
</feature>
<evidence type="ECO:0000313" key="2">
    <source>
        <dbReference type="EMBL" id="SQF41038.1"/>
    </source>
</evidence>
<sequence length="225" mass="25181">MDLQKLTKKNQEFIHIATNQFIQDGLSDTEIKGILEEIIPDILEKQQEGIPARSFLGAPTVWASTFTKQAANTDSEADKNTNPWLMWLDTSLLFLGVLALVTGAMNLFSKQAPSYGLVSLLFLSFGGGAVMYATHYYIYRHLGKEKSQRPNMFKAFGIMVVLMFIWLLLYSATSFLPQAFNPVVPALLLLIAGGLALAARFYFKKKYNIQSAMDSRPRNGNNQND</sequence>
<dbReference type="EMBL" id="LS483343">
    <property type="protein sequence ID" value="SQF41038.1"/>
    <property type="molecule type" value="Genomic_DNA"/>
</dbReference>
<proteinExistence type="predicted"/>
<dbReference type="InterPro" id="IPR009214">
    <property type="entry name" value="DUF1129"/>
</dbReference>
<keyword evidence="1" id="KW-0472">Membrane</keyword>
<dbReference type="RefSeq" id="WP_018030691.1">
    <property type="nucleotide sequence ID" value="NZ_CAMCCF010000013.1"/>
</dbReference>
<feature type="transmembrane region" description="Helical" evidence="1">
    <location>
        <begin position="151"/>
        <end position="171"/>
    </location>
</feature>
<dbReference type="KEGG" id="sfer:NCTC12278_01634"/>
<dbReference type="STRING" id="1123303.GCA_000372425_01369"/>
<evidence type="ECO:0000256" key="1">
    <source>
        <dbReference type="SAM" id="Phobius"/>
    </source>
</evidence>